<keyword evidence="2" id="KW-1185">Reference proteome</keyword>
<accession>A0ACC2KAK8</accession>
<proteinExistence type="predicted"/>
<protein>
    <submittedName>
        <fullName evidence="1">Uncharacterized protein</fullName>
    </submittedName>
</protein>
<evidence type="ECO:0000313" key="2">
    <source>
        <dbReference type="Proteomes" id="UP001234297"/>
    </source>
</evidence>
<organism evidence="1 2">
    <name type="scientific">Persea americana</name>
    <name type="common">Avocado</name>
    <dbReference type="NCBI Taxonomy" id="3435"/>
    <lineage>
        <taxon>Eukaryota</taxon>
        <taxon>Viridiplantae</taxon>
        <taxon>Streptophyta</taxon>
        <taxon>Embryophyta</taxon>
        <taxon>Tracheophyta</taxon>
        <taxon>Spermatophyta</taxon>
        <taxon>Magnoliopsida</taxon>
        <taxon>Magnoliidae</taxon>
        <taxon>Laurales</taxon>
        <taxon>Lauraceae</taxon>
        <taxon>Persea</taxon>
    </lineage>
</organism>
<sequence>MLQKVENSSIIVVSMKKTQSSDLGLTHQQFAAVIFRFSSSSVVVELAFSSVRLVVVWFLEVNFISEKPGFYRDLICHSHKLEISKLVYCYVHEKLSDGHGTCEGCISSITTDKKSDGGAYKSSANKVEPYIEYFGDDAHNICLKSPAVLDGYSAQISLHQNNLLKDPLLKVPTLCASSVELCSCSTEPWSKTQRLLRTKSIGDGAIELDGPSSVSPAAIGNHLKENCNQDESRDNPPVVSILISSDKFSSSNKVKESLAEVNKEKYVMAIGDTVCMCHTENMEIPRQGSGSTSTNSSVQINHTVIDPCSSMPSCMELNIAHKLAAGMKGSQPSATFTELQSTKDSTIVYDDDLKVLWSQMVAVQGFELSWGDTSPRVNINGDDSRMIGTSTVNGLQILPKRCSIERNESGLESLDGSLVCDEIEGESAVDRLKQQVEMDRKSMNALFKELEEERSASAIAANQALAMINRLQEDRAAVQMEAFQYQRMMEEQADYDQSALQKANDLLTDREKEIQDLEEELETYRKRYPSDLWVEKASELTNDSKGRDMRAVLHENNTDYKAYKTGNQKDTLLDFEGEKFYISKCLKSLENKLRFSYNGNHVDSSELDSKRGGSPDDKCVDKTLHVFSEDQDQPLFADNLAGNCRSLQMESHAGIDVKDIYSTAFAENNVVSIWKQISHVNERLKTLEEDQDFLEQTVNTLRNGNEGFHFVEEISSHL</sequence>
<reference evidence="1 2" key="1">
    <citation type="journal article" date="2022" name="Hortic Res">
        <title>A haplotype resolved chromosomal level avocado genome allows analysis of novel avocado genes.</title>
        <authorList>
            <person name="Nath O."/>
            <person name="Fletcher S.J."/>
            <person name="Hayward A."/>
            <person name="Shaw L.M."/>
            <person name="Masouleh A.K."/>
            <person name="Furtado A."/>
            <person name="Henry R.J."/>
            <person name="Mitter N."/>
        </authorList>
    </citation>
    <scope>NUCLEOTIDE SEQUENCE [LARGE SCALE GENOMIC DNA]</scope>
    <source>
        <strain evidence="2">cv. Hass</strain>
    </source>
</reference>
<evidence type="ECO:0000313" key="1">
    <source>
        <dbReference type="EMBL" id="KAJ8618150.1"/>
    </source>
</evidence>
<comment type="caution">
    <text evidence="1">The sequence shown here is derived from an EMBL/GenBank/DDBJ whole genome shotgun (WGS) entry which is preliminary data.</text>
</comment>
<dbReference type="Proteomes" id="UP001234297">
    <property type="component" value="Chromosome 4"/>
</dbReference>
<gene>
    <name evidence="1" type="ORF">MRB53_014336</name>
</gene>
<name>A0ACC2KAK8_PERAE</name>
<dbReference type="EMBL" id="CM056812">
    <property type="protein sequence ID" value="KAJ8618150.1"/>
    <property type="molecule type" value="Genomic_DNA"/>
</dbReference>